<feature type="transmembrane region" description="Helical" evidence="1">
    <location>
        <begin position="46"/>
        <end position="63"/>
    </location>
</feature>
<name>A0ABW1LCF4_9BACL</name>
<keyword evidence="1" id="KW-0472">Membrane</keyword>
<dbReference type="RefSeq" id="WP_377735242.1">
    <property type="nucleotide sequence ID" value="NZ_JBHSRI010000025.1"/>
</dbReference>
<dbReference type="InterPro" id="IPR026369">
    <property type="entry name" value="CxxC_20_CxxC"/>
</dbReference>
<proteinExistence type="predicted"/>
<reference evidence="3" key="1">
    <citation type="journal article" date="2019" name="Int. J. Syst. Evol. Microbiol.">
        <title>The Global Catalogue of Microorganisms (GCM) 10K type strain sequencing project: providing services to taxonomists for standard genome sequencing and annotation.</title>
        <authorList>
            <consortium name="The Broad Institute Genomics Platform"/>
            <consortium name="The Broad Institute Genome Sequencing Center for Infectious Disease"/>
            <person name="Wu L."/>
            <person name="Ma J."/>
        </authorList>
    </citation>
    <scope>NUCLEOTIDE SEQUENCE [LARGE SCALE GENOMIC DNA]</scope>
    <source>
        <strain evidence="3">CCUG 54527</strain>
    </source>
</reference>
<dbReference type="EMBL" id="JBHSRI010000025">
    <property type="protein sequence ID" value="MFC6040702.1"/>
    <property type="molecule type" value="Genomic_DNA"/>
</dbReference>
<evidence type="ECO:0000313" key="3">
    <source>
        <dbReference type="Proteomes" id="UP001596170"/>
    </source>
</evidence>
<feature type="transmembrane region" description="Helical" evidence="1">
    <location>
        <begin position="69"/>
        <end position="93"/>
    </location>
</feature>
<gene>
    <name evidence="2" type="ORF">ACFPYN_14840</name>
</gene>
<evidence type="ECO:0000256" key="1">
    <source>
        <dbReference type="SAM" id="Phobius"/>
    </source>
</evidence>
<comment type="caution">
    <text evidence="2">The sequence shown here is derived from an EMBL/GenBank/DDBJ whole genome shotgun (WGS) entry which is preliminary data.</text>
</comment>
<accession>A0ABW1LCF4</accession>
<keyword evidence="1" id="KW-1133">Transmembrane helix</keyword>
<dbReference type="NCBIfam" id="TIGR04104">
    <property type="entry name" value="cxxc_20_cxxc"/>
    <property type="match status" value="1"/>
</dbReference>
<sequence>MGLQTCDTCGNQFNWSTIYKSLLIAYRPIKCSECNTEHRIMFSSRIIASLLIVLPMYIFVLFISPPLDLAIPSTLIIGILFAIIFSLVTPYLIKYRVG</sequence>
<keyword evidence="3" id="KW-1185">Reference proteome</keyword>
<organism evidence="2 3">
    <name type="scientific">Paenisporosarcina macmurdoensis</name>
    <dbReference type="NCBI Taxonomy" id="212659"/>
    <lineage>
        <taxon>Bacteria</taxon>
        <taxon>Bacillati</taxon>
        <taxon>Bacillota</taxon>
        <taxon>Bacilli</taxon>
        <taxon>Bacillales</taxon>
        <taxon>Caryophanaceae</taxon>
        <taxon>Paenisporosarcina</taxon>
    </lineage>
</organism>
<protein>
    <submittedName>
        <fullName evidence="2">TIGR04104 family putative zinc finger protein</fullName>
    </submittedName>
</protein>
<evidence type="ECO:0000313" key="2">
    <source>
        <dbReference type="EMBL" id="MFC6040702.1"/>
    </source>
</evidence>
<dbReference type="Proteomes" id="UP001596170">
    <property type="component" value="Unassembled WGS sequence"/>
</dbReference>
<keyword evidence="1" id="KW-0812">Transmembrane</keyword>